<dbReference type="Proteomes" id="UP000247233">
    <property type="component" value="Unassembled WGS sequence"/>
</dbReference>
<dbReference type="VEuPathDB" id="FungiDB:BO70DRAFT_365907"/>
<dbReference type="EMBL" id="MSFL01000034">
    <property type="protein sequence ID" value="PWY69095.1"/>
    <property type="molecule type" value="Genomic_DNA"/>
</dbReference>
<feature type="transmembrane region" description="Helical" evidence="2">
    <location>
        <begin position="94"/>
        <end position="120"/>
    </location>
</feature>
<dbReference type="GeneID" id="37066431"/>
<keyword evidence="4" id="KW-1185">Reference proteome</keyword>
<keyword evidence="2" id="KW-1133">Transmembrane helix</keyword>
<keyword evidence="2" id="KW-0472">Membrane</keyword>
<evidence type="ECO:0000256" key="2">
    <source>
        <dbReference type="SAM" id="Phobius"/>
    </source>
</evidence>
<evidence type="ECO:0000256" key="1">
    <source>
        <dbReference type="SAM" id="MobiDB-lite"/>
    </source>
</evidence>
<gene>
    <name evidence="3" type="ORF">BO70DRAFT_365907</name>
</gene>
<protein>
    <submittedName>
        <fullName evidence="3">Uncharacterized protein</fullName>
    </submittedName>
</protein>
<reference evidence="3 4" key="1">
    <citation type="submission" date="2016-12" db="EMBL/GenBank/DDBJ databases">
        <title>The genomes of Aspergillus section Nigri reveals drivers in fungal speciation.</title>
        <authorList>
            <consortium name="DOE Joint Genome Institute"/>
            <person name="Vesth T.C."/>
            <person name="Nybo J."/>
            <person name="Theobald S."/>
            <person name="Brandl J."/>
            <person name="Frisvad J.C."/>
            <person name="Nielsen K.F."/>
            <person name="Lyhne E.K."/>
            <person name="Kogle M.E."/>
            <person name="Kuo A."/>
            <person name="Riley R."/>
            <person name="Clum A."/>
            <person name="Nolan M."/>
            <person name="Lipzen A."/>
            <person name="Salamov A."/>
            <person name="Henrissat B."/>
            <person name="Wiebenga A."/>
            <person name="De Vries R.P."/>
            <person name="Grigoriev I.V."/>
            <person name="Mortensen U.H."/>
            <person name="Andersen M.R."/>
            <person name="Baker S.E."/>
        </authorList>
    </citation>
    <scope>NUCLEOTIDE SEQUENCE [LARGE SCALE GENOMIC DNA]</scope>
    <source>
        <strain evidence="3 4">CBS 117.55</strain>
    </source>
</reference>
<organism evidence="3 4">
    <name type="scientific">Aspergillus heteromorphus CBS 117.55</name>
    <dbReference type="NCBI Taxonomy" id="1448321"/>
    <lineage>
        <taxon>Eukaryota</taxon>
        <taxon>Fungi</taxon>
        <taxon>Dikarya</taxon>
        <taxon>Ascomycota</taxon>
        <taxon>Pezizomycotina</taxon>
        <taxon>Eurotiomycetes</taxon>
        <taxon>Eurotiomycetidae</taxon>
        <taxon>Eurotiales</taxon>
        <taxon>Aspergillaceae</taxon>
        <taxon>Aspergillus</taxon>
        <taxon>Aspergillus subgen. Circumdati</taxon>
    </lineage>
</organism>
<proteinExistence type="predicted"/>
<sequence>MTFSNADDPAPTYDSATNILMADFASGGARTSKPWWNLGGKSQNPVTETEPSLPAPATSSNNNRRGQTTPSGQTTATTRNNKKCMRECSCYTSIVTIAILGLAAGFVAFILFVVGIGYMIEAIDKAARD</sequence>
<feature type="compositionally biased region" description="Low complexity" evidence="1">
    <location>
        <begin position="66"/>
        <end position="78"/>
    </location>
</feature>
<evidence type="ECO:0000313" key="3">
    <source>
        <dbReference type="EMBL" id="PWY69095.1"/>
    </source>
</evidence>
<feature type="compositionally biased region" description="Polar residues" evidence="1">
    <location>
        <begin position="40"/>
        <end position="50"/>
    </location>
</feature>
<comment type="caution">
    <text evidence="3">The sequence shown here is derived from an EMBL/GenBank/DDBJ whole genome shotgun (WGS) entry which is preliminary data.</text>
</comment>
<accession>A0A317V4R5</accession>
<name>A0A317V4R5_9EURO</name>
<evidence type="ECO:0000313" key="4">
    <source>
        <dbReference type="Proteomes" id="UP000247233"/>
    </source>
</evidence>
<dbReference type="RefSeq" id="XP_025395451.1">
    <property type="nucleotide sequence ID" value="XM_025544194.1"/>
</dbReference>
<dbReference type="AlphaFoldDB" id="A0A317V4R5"/>
<feature type="region of interest" description="Disordered" evidence="1">
    <location>
        <begin position="35"/>
        <end position="81"/>
    </location>
</feature>
<keyword evidence="2" id="KW-0812">Transmembrane</keyword>